<dbReference type="InterPro" id="IPR029063">
    <property type="entry name" value="SAM-dependent_MTases_sf"/>
</dbReference>
<dbReference type="InterPro" id="IPR002935">
    <property type="entry name" value="SAM_O-MeTrfase"/>
</dbReference>
<gene>
    <name evidence="5" type="ORF">SAMN05216268_12076</name>
</gene>
<dbReference type="AlphaFoldDB" id="A0A9X8QYP6"/>
<evidence type="ECO:0000313" key="5">
    <source>
        <dbReference type="EMBL" id="SHN12421.1"/>
    </source>
</evidence>
<feature type="region of interest" description="Disordered" evidence="4">
    <location>
        <begin position="142"/>
        <end position="174"/>
    </location>
</feature>
<dbReference type="Gene3D" id="3.40.50.150">
    <property type="entry name" value="Vaccinia Virus protein VP39"/>
    <property type="match status" value="1"/>
</dbReference>
<dbReference type="PANTHER" id="PTHR43167:SF1">
    <property type="entry name" value="PUTATIVE (AFU_ORTHOLOGUE AFUA_6G01830)-RELATED"/>
    <property type="match status" value="1"/>
</dbReference>
<dbReference type="SUPFAM" id="SSF53335">
    <property type="entry name" value="S-adenosyl-L-methionine-dependent methyltransferases"/>
    <property type="match status" value="1"/>
</dbReference>
<feature type="compositionally biased region" description="Basic and acidic residues" evidence="4">
    <location>
        <begin position="142"/>
        <end position="161"/>
    </location>
</feature>
<comment type="caution">
    <text evidence="5">The sequence shown here is derived from an EMBL/GenBank/DDBJ whole genome shotgun (WGS) entry which is preliminary data.</text>
</comment>
<dbReference type="GO" id="GO:0008171">
    <property type="term" value="F:O-methyltransferase activity"/>
    <property type="evidence" value="ECO:0007669"/>
    <property type="project" value="InterPro"/>
</dbReference>
<dbReference type="RefSeq" id="WP_073448217.1">
    <property type="nucleotide sequence ID" value="NZ_FRBK01000020.1"/>
</dbReference>
<dbReference type="EMBL" id="FRBK01000020">
    <property type="protein sequence ID" value="SHN12421.1"/>
    <property type="molecule type" value="Genomic_DNA"/>
</dbReference>
<evidence type="ECO:0000256" key="2">
    <source>
        <dbReference type="ARBA" id="ARBA00022679"/>
    </source>
</evidence>
<evidence type="ECO:0000256" key="3">
    <source>
        <dbReference type="ARBA" id="ARBA00022691"/>
    </source>
</evidence>
<organism evidence="5 6">
    <name type="scientific">Streptomyces yunnanensis</name>
    <dbReference type="NCBI Taxonomy" id="156453"/>
    <lineage>
        <taxon>Bacteria</taxon>
        <taxon>Bacillati</taxon>
        <taxon>Actinomycetota</taxon>
        <taxon>Actinomycetes</taxon>
        <taxon>Kitasatosporales</taxon>
        <taxon>Streptomycetaceae</taxon>
        <taxon>Streptomyces</taxon>
    </lineage>
</organism>
<keyword evidence="3" id="KW-0949">S-adenosyl-L-methionine</keyword>
<dbReference type="Proteomes" id="UP000184388">
    <property type="component" value="Unassembled WGS sequence"/>
</dbReference>
<dbReference type="Pfam" id="PF01596">
    <property type="entry name" value="Methyltransf_3"/>
    <property type="match status" value="1"/>
</dbReference>
<evidence type="ECO:0000256" key="4">
    <source>
        <dbReference type="SAM" id="MobiDB-lite"/>
    </source>
</evidence>
<keyword evidence="1" id="KW-0489">Methyltransferase</keyword>
<sequence length="174" mass="18506">MTPELAGLIALLIRSQCSAHVLEIDTSNGYSAIWFADAVRDTGGRVTTVETDVERVEAAVRNIEGAGVSAWVTVVHDDGGNVLAPTLDASVDLVVLDAERPAYADYWPHLRRVLTPYGVVAVDNAVSHGEQLTKFRALLERESGKAGKRESGKAGKRESGKAGKRVRGASPGGR</sequence>
<dbReference type="PANTHER" id="PTHR43167">
    <property type="entry name" value="PUTATIVE (AFU_ORTHOLOGUE AFUA_6G01830)-RELATED"/>
    <property type="match status" value="1"/>
</dbReference>
<protein>
    <submittedName>
        <fullName evidence="5">O-methyltransferase</fullName>
    </submittedName>
</protein>
<dbReference type="GO" id="GO:0032259">
    <property type="term" value="P:methylation"/>
    <property type="evidence" value="ECO:0007669"/>
    <property type="project" value="UniProtKB-KW"/>
</dbReference>
<evidence type="ECO:0000313" key="6">
    <source>
        <dbReference type="Proteomes" id="UP000184388"/>
    </source>
</evidence>
<dbReference type="PROSITE" id="PS51682">
    <property type="entry name" value="SAM_OMT_I"/>
    <property type="match status" value="1"/>
</dbReference>
<name>A0A9X8QYP6_9ACTN</name>
<keyword evidence="2" id="KW-0808">Transferase</keyword>
<proteinExistence type="predicted"/>
<accession>A0A9X8QYP6</accession>
<evidence type="ECO:0000256" key="1">
    <source>
        <dbReference type="ARBA" id="ARBA00022603"/>
    </source>
</evidence>
<reference evidence="6" key="1">
    <citation type="submission" date="2016-11" db="EMBL/GenBank/DDBJ databases">
        <authorList>
            <person name="Jaros S."/>
            <person name="Januszkiewicz K."/>
            <person name="Wedrychowicz H."/>
        </authorList>
    </citation>
    <scope>NUCLEOTIDE SEQUENCE [LARGE SCALE GENOMIC DNA]</scope>
    <source>
        <strain evidence="6">CGMCC 4.3555</strain>
    </source>
</reference>